<dbReference type="EMBL" id="JAFFJS010000003">
    <property type="protein sequence ID" value="MBM9433122.1"/>
    <property type="molecule type" value="Genomic_DNA"/>
</dbReference>
<dbReference type="Gene3D" id="3.90.950.20">
    <property type="entry name" value="CinA-like"/>
    <property type="match status" value="1"/>
</dbReference>
<reference evidence="3" key="1">
    <citation type="submission" date="2021-02" db="EMBL/GenBank/DDBJ databases">
        <title>Leucobacter sp. CX169.</title>
        <authorList>
            <person name="Cheng Y."/>
        </authorList>
    </citation>
    <scope>NUCLEOTIDE SEQUENCE [LARGE SCALE GENOMIC DNA]</scope>
    <source>
        <strain evidence="3">JY899</strain>
    </source>
</reference>
<dbReference type="InterPro" id="IPR008136">
    <property type="entry name" value="CinA_C"/>
</dbReference>
<dbReference type="InterPro" id="IPR036653">
    <property type="entry name" value="CinA-like_C"/>
</dbReference>
<dbReference type="RefSeq" id="WP_182173797.1">
    <property type="nucleotide sequence ID" value="NZ_CP059676.1"/>
</dbReference>
<feature type="domain" description="CinA C-terminal" evidence="1">
    <location>
        <begin position="5"/>
        <end position="143"/>
    </location>
</feature>
<comment type="caution">
    <text evidence="2">The sequence shown here is derived from an EMBL/GenBank/DDBJ whole genome shotgun (WGS) entry which is preliminary data.</text>
</comment>
<dbReference type="Pfam" id="PF02464">
    <property type="entry name" value="CinA"/>
    <property type="match status" value="1"/>
</dbReference>
<name>A0ABS2TER1_9ACTO</name>
<evidence type="ECO:0000259" key="1">
    <source>
        <dbReference type="Pfam" id="PF02464"/>
    </source>
</evidence>
<keyword evidence="3" id="KW-1185">Reference proteome</keyword>
<evidence type="ECO:0000313" key="2">
    <source>
        <dbReference type="EMBL" id="MBM9433122.1"/>
    </source>
</evidence>
<protein>
    <submittedName>
        <fullName evidence="2">Nicotinamide-nucleotide amidohydrolase family protein</fullName>
    </submittedName>
</protein>
<dbReference type="Proteomes" id="UP000705983">
    <property type="component" value="Unassembled WGS sequence"/>
</dbReference>
<dbReference type="SUPFAM" id="SSF142433">
    <property type="entry name" value="CinA-like"/>
    <property type="match status" value="1"/>
</dbReference>
<accession>A0ABS2TER1</accession>
<proteinExistence type="predicted"/>
<gene>
    <name evidence="2" type="ORF">JVW63_05355</name>
</gene>
<dbReference type="NCBIfam" id="TIGR00199">
    <property type="entry name" value="PncC_domain"/>
    <property type="match status" value="1"/>
</dbReference>
<sequence>MKPADVLLERGDTIATAESLTGGAVCVELVETEGISAILLGAAVCYTNDMKARILDVDSALLDAKGPVCAEVAVQMARGAARLTGAEHTVSTTGVAGPGPSDGHEQGTVWIGREDGRAFGFLFRGTRPEVSRLSVIAAVHILADLDLPDEVSAYHFASETWK</sequence>
<evidence type="ECO:0000313" key="3">
    <source>
        <dbReference type="Proteomes" id="UP000705983"/>
    </source>
</evidence>
<organism evidence="2 3">
    <name type="scientific">Flaviflexus equikiangi</name>
    <dbReference type="NCBI Taxonomy" id="2758573"/>
    <lineage>
        <taxon>Bacteria</taxon>
        <taxon>Bacillati</taxon>
        <taxon>Actinomycetota</taxon>
        <taxon>Actinomycetes</taxon>
        <taxon>Actinomycetales</taxon>
        <taxon>Actinomycetaceae</taxon>
        <taxon>Flaviflexus</taxon>
    </lineage>
</organism>